<evidence type="ECO:0000313" key="2">
    <source>
        <dbReference type="EMBL" id="MFL0248463.1"/>
    </source>
</evidence>
<keyword evidence="1" id="KW-0812">Transmembrane</keyword>
<evidence type="ECO:0000256" key="1">
    <source>
        <dbReference type="SAM" id="Phobius"/>
    </source>
</evidence>
<dbReference type="RefSeq" id="WP_406770895.1">
    <property type="nucleotide sequence ID" value="NZ_JBJHZZ010000018.1"/>
</dbReference>
<dbReference type="Proteomes" id="UP001623591">
    <property type="component" value="Unassembled WGS sequence"/>
</dbReference>
<keyword evidence="3" id="KW-1185">Reference proteome</keyword>
<accession>A0ABW8T7I5</accession>
<evidence type="ECO:0000313" key="3">
    <source>
        <dbReference type="Proteomes" id="UP001623591"/>
    </source>
</evidence>
<organism evidence="2 3">
    <name type="scientific">Candidatus Clostridium stratigraminis</name>
    <dbReference type="NCBI Taxonomy" id="3381661"/>
    <lineage>
        <taxon>Bacteria</taxon>
        <taxon>Bacillati</taxon>
        <taxon>Bacillota</taxon>
        <taxon>Clostridia</taxon>
        <taxon>Eubacteriales</taxon>
        <taxon>Clostridiaceae</taxon>
        <taxon>Clostridium</taxon>
    </lineage>
</organism>
<comment type="caution">
    <text evidence="2">The sequence shown here is derived from an EMBL/GenBank/DDBJ whole genome shotgun (WGS) entry which is preliminary data.</text>
</comment>
<keyword evidence="1" id="KW-1133">Transmembrane helix</keyword>
<gene>
    <name evidence="2" type="ORF">ACJDUG_16055</name>
</gene>
<name>A0ABW8T7I5_9CLOT</name>
<keyword evidence="1" id="KW-0472">Membrane</keyword>
<protein>
    <submittedName>
        <fullName evidence="2">Uncharacterized protein</fullName>
    </submittedName>
</protein>
<reference evidence="2 3" key="1">
    <citation type="submission" date="2024-11" db="EMBL/GenBank/DDBJ databases">
        <authorList>
            <person name="Heng Y.C."/>
            <person name="Lim A.C.H."/>
            <person name="Lee J.K.Y."/>
            <person name="Kittelmann S."/>
        </authorList>
    </citation>
    <scope>NUCLEOTIDE SEQUENCE [LARGE SCALE GENOMIC DNA]</scope>
    <source>
        <strain evidence="2 3">WILCCON 0185</strain>
    </source>
</reference>
<proteinExistence type="predicted"/>
<feature type="transmembrane region" description="Helical" evidence="1">
    <location>
        <begin position="7"/>
        <end position="25"/>
    </location>
</feature>
<sequence length="54" mass="6068">MGQVRILKFASAYSLIIFLFQLAIFGTFNVYLIKVMIVALLLCLVAWLLGDKTS</sequence>
<feature type="transmembrane region" description="Helical" evidence="1">
    <location>
        <begin position="31"/>
        <end position="50"/>
    </location>
</feature>
<dbReference type="EMBL" id="JBJHZZ010000018">
    <property type="protein sequence ID" value="MFL0248463.1"/>
    <property type="molecule type" value="Genomic_DNA"/>
</dbReference>